<gene>
    <name evidence="2" type="ORF">K443DRAFT_584113</name>
</gene>
<evidence type="ECO:0000313" key="3">
    <source>
        <dbReference type="Proteomes" id="UP000054477"/>
    </source>
</evidence>
<accession>A0A0C9YJ62</accession>
<reference evidence="3" key="2">
    <citation type="submission" date="2015-01" db="EMBL/GenBank/DDBJ databases">
        <title>Evolutionary Origins and Diversification of the Mycorrhizal Mutualists.</title>
        <authorList>
            <consortium name="DOE Joint Genome Institute"/>
            <consortium name="Mycorrhizal Genomics Consortium"/>
            <person name="Kohler A."/>
            <person name="Kuo A."/>
            <person name="Nagy L.G."/>
            <person name="Floudas D."/>
            <person name="Copeland A."/>
            <person name="Barry K.W."/>
            <person name="Cichocki N."/>
            <person name="Veneault-Fourrey C."/>
            <person name="LaButti K."/>
            <person name="Lindquist E.A."/>
            <person name="Lipzen A."/>
            <person name="Lundell T."/>
            <person name="Morin E."/>
            <person name="Murat C."/>
            <person name="Riley R."/>
            <person name="Ohm R."/>
            <person name="Sun H."/>
            <person name="Tunlid A."/>
            <person name="Henrissat B."/>
            <person name="Grigoriev I.V."/>
            <person name="Hibbett D.S."/>
            <person name="Martin F."/>
        </authorList>
    </citation>
    <scope>NUCLEOTIDE SEQUENCE [LARGE SCALE GENOMIC DNA]</scope>
    <source>
        <strain evidence="3">LaAM-08-1</strain>
    </source>
</reference>
<reference evidence="2 3" key="1">
    <citation type="submission" date="2014-04" db="EMBL/GenBank/DDBJ databases">
        <authorList>
            <consortium name="DOE Joint Genome Institute"/>
            <person name="Kuo A."/>
            <person name="Kohler A."/>
            <person name="Nagy L.G."/>
            <person name="Floudas D."/>
            <person name="Copeland A."/>
            <person name="Barry K.W."/>
            <person name="Cichocki N."/>
            <person name="Veneault-Fourrey C."/>
            <person name="LaButti K."/>
            <person name="Lindquist E.A."/>
            <person name="Lipzen A."/>
            <person name="Lundell T."/>
            <person name="Morin E."/>
            <person name="Murat C."/>
            <person name="Sun H."/>
            <person name="Tunlid A."/>
            <person name="Henrissat B."/>
            <person name="Grigoriev I.V."/>
            <person name="Hibbett D.S."/>
            <person name="Martin F."/>
            <person name="Nordberg H.P."/>
            <person name="Cantor M.N."/>
            <person name="Hua S.X."/>
        </authorList>
    </citation>
    <scope>NUCLEOTIDE SEQUENCE [LARGE SCALE GENOMIC DNA]</scope>
    <source>
        <strain evidence="2 3">LaAM-08-1</strain>
    </source>
</reference>
<dbReference type="OrthoDB" id="3058389at2759"/>
<organism evidence="2 3">
    <name type="scientific">Laccaria amethystina LaAM-08-1</name>
    <dbReference type="NCBI Taxonomy" id="1095629"/>
    <lineage>
        <taxon>Eukaryota</taxon>
        <taxon>Fungi</taxon>
        <taxon>Dikarya</taxon>
        <taxon>Basidiomycota</taxon>
        <taxon>Agaricomycotina</taxon>
        <taxon>Agaricomycetes</taxon>
        <taxon>Agaricomycetidae</taxon>
        <taxon>Agaricales</taxon>
        <taxon>Agaricineae</taxon>
        <taxon>Hydnangiaceae</taxon>
        <taxon>Laccaria</taxon>
    </lineage>
</organism>
<protein>
    <submittedName>
        <fullName evidence="2">Uncharacterized protein</fullName>
    </submittedName>
</protein>
<feature type="region of interest" description="Disordered" evidence="1">
    <location>
        <begin position="1"/>
        <end position="71"/>
    </location>
</feature>
<dbReference type="HOGENOM" id="CLU_1627352_0_0_1"/>
<proteinExistence type="predicted"/>
<evidence type="ECO:0000313" key="2">
    <source>
        <dbReference type="EMBL" id="KIK08118.1"/>
    </source>
</evidence>
<dbReference type="EMBL" id="KN838543">
    <property type="protein sequence ID" value="KIK08118.1"/>
    <property type="molecule type" value="Genomic_DNA"/>
</dbReference>
<dbReference type="AlphaFoldDB" id="A0A0C9YJ62"/>
<name>A0A0C9YJ62_9AGAR</name>
<feature type="compositionally biased region" description="Polar residues" evidence="1">
    <location>
        <begin position="49"/>
        <end position="58"/>
    </location>
</feature>
<feature type="compositionally biased region" description="Low complexity" evidence="1">
    <location>
        <begin position="130"/>
        <end position="147"/>
    </location>
</feature>
<keyword evidence="3" id="KW-1185">Reference proteome</keyword>
<feature type="region of interest" description="Disordered" evidence="1">
    <location>
        <begin position="121"/>
        <end position="163"/>
    </location>
</feature>
<evidence type="ECO:0000256" key="1">
    <source>
        <dbReference type="SAM" id="MobiDB-lite"/>
    </source>
</evidence>
<dbReference type="Proteomes" id="UP000054477">
    <property type="component" value="Unassembled WGS sequence"/>
</dbReference>
<sequence>MNGSIHGSPPQIYPHQTQRAHEQSFHFPASPHLPAHPQINIHEGPDLSGRNSIGNGNHLNDGPVQYHGGYPPGTVHHASELDAHYWKNMFIELGFGDNGETNAVVTTVGTSDTRTMQQYVEHPHQHHPPAQHQNQNHQSSSHHSQLTYHHHMPHPASHPNYGH</sequence>